<reference evidence="2 3" key="1">
    <citation type="journal article" date="2016" name="Nat. Commun.">
        <title>Thousands of microbial genomes shed light on interconnected biogeochemical processes in an aquifer system.</title>
        <authorList>
            <person name="Anantharaman K."/>
            <person name="Brown C.T."/>
            <person name="Hug L.A."/>
            <person name="Sharon I."/>
            <person name="Castelle C.J."/>
            <person name="Probst A.J."/>
            <person name="Thomas B.C."/>
            <person name="Singh A."/>
            <person name="Wilkins M.J."/>
            <person name="Karaoz U."/>
            <person name="Brodie E.L."/>
            <person name="Williams K.H."/>
            <person name="Hubbard S.S."/>
            <person name="Banfield J.F."/>
        </authorList>
    </citation>
    <scope>NUCLEOTIDE SEQUENCE [LARGE SCALE GENOMIC DNA]</scope>
</reference>
<feature type="transmembrane region" description="Helical" evidence="1">
    <location>
        <begin position="37"/>
        <end position="60"/>
    </location>
</feature>
<sequence>MKATLKLITYFVTNLIVLYLAMMFAGNFVVFGRLEILPFQALITTAFGLALAVTIVDLIVTDYNVKVPPERYIILEAIVNVAALYLLARTPIQNSVGIGIVAFWVAIVIGIVLSVVQFIAKQSIDAKRKMK</sequence>
<organism evidence="2 3">
    <name type="scientific">Candidatus Roizmanbacteria bacterium RIFCSPHIGHO2_02_FULL_40_9</name>
    <dbReference type="NCBI Taxonomy" id="1802042"/>
    <lineage>
        <taxon>Bacteria</taxon>
        <taxon>Candidatus Roizmaniibacteriota</taxon>
    </lineage>
</organism>
<keyword evidence="1" id="KW-1133">Transmembrane helix</keyword>
<dbReference type="EMBL" id="MFZS01000010">
    <property type="protein sequence ID" value="OGK29239.1"/>
    <property type="molecule type" value="Genomic_DNA"/>
</dbReference>
<dbReference type="AlphaFoldDB" id="A0A1F7HDA2"/>
<evidence type="ECO:0000313" key="3">
    <source>
        <dbReference type="Proteomes" id="UP000177027"/>
    </source>
</evidence>
<dbReference type="Proteomes" id="UP000177027">
    <property type="component" value="Unassembled WGS sequence"/>
</dbReference>
<evidence type="ECO:0000256" key="1">
    <source>
        <dbReference type="SAM" id="Phobius"/>
    </source>
</evidence>
<name>A0A1F7HDA2_9BACT</name>
<protein>
    <submittedName>
        <fullName evidence="2">Uncharacterized protein</fullName>
    </submittedName>
</protein>
<feature type="transmembrane region" description="Helical" evidence="1">
    <location>
        <begin position="7"/>
        <end position="31"/>
    </location>
</feature>
<feature type="transmembrane region" description="Helical" evidence="1">
    <location>
        <begin position="98"/>
        <end position="120"/>
    </location>
</feature>
<proteinExistence type="predicted"/>
<gene>
    <name evidence="2" type="ORF">A3D06_00385</name>
</gene>
<keyword evidence="1" id="KW-0472">Membrane</keyword>
<evidence type="ECO:0000313" key="2">
    <source>
        <dbReference type="EMBL" id="OGK29239.1"/>
    </source>
</evidence>
<accession>A0A1F7HDA2</accession>
<comment type="caution">
    <text evidence="2">The sequence shown here is derived from an EMBL/GenBank/DDBJ whole genome shotgun (WGS) entry which is preliminary data.</text>
</comment>
<feature type="transmembrane region" description="Helical" evidence="1">
    <location>
        <begin position="72"/>
        <end position="92"/>
    </location>
</feature>
<keyword evidence="1" id="KW-0812">Transmembrane</keyword>